<protein>
    <submittedName>
        <fullName evidence="2">Uncharacterized protein</fullName>
    </submittedName>
</protein>
<reference evidence="2 3" key="1">
    <citation type="submission" date="2020-10" db="EMBL/GenBank/DDBJ databases">
        <title>Sequencing the genomes of 1000 actinobacteria strains.</title>
        <authorList>
            <person name="Klenk H.-P."/>
        </authorList>
    </citation>
    <scope>NUCLEOTIDE SEQUENCE [LARGE SCALE GENOMIC DNA]</scope>
    <source>
        <strain evidence="2 3">DSM 43748</strain>
    </source>
</reference>
<evidence type="ECO:0000313" key="3">
    <source>
        <dbReference type="Proteomes" id="UP000661607"/>
    </source>
</evidence>
<feature type="transmembrane region" description="Helical" evidence="1">
    <location>
        <begin position="71"/>
        <end position="96"/>
    </location>
</feature>
<dbReference type="RefSeq" id="WP_192776900.1">
    <property type="nucleotide sequence ID" value="NZ_BAAASY010000034.1"/>
</dbReference>
<evidence type="ECO:0000313" key="2">
    <source>
        <dbReference type="EMBL" id="MBE1562101.1"/>
    </source>
</evidence>
<sequence>MRCFPGPAWCCPGGAYPDRTTLQFFDAPHLVTGFRLHLVLLAVAALLWLLSATLTAGGQSRATNPYGGAEFLAFCGFGLALIGTLSAYRILAWIAALTERHRSFSFTVMLACAMSLP</sequence>
<organism evidence="2 3">
    <name type="scientific">Nonomuraea africana</name>
    <dbReference type="NCBI Taxonomy" id="46171"/>
    <lineage>
        <taxon>Bacteria</taxon>
        <taxon>Bacillati</taxon>
        <taxon>Actinomycetota</taxon>
        <taxon>Actinomycetes</taxon>
        <taxon>Streptosporangiales</taxon>
        <taxon>Streptosporangiaceae</taxon>
        <taxon>Nonomuraea</taxon>
    </lineage>
</organism>
<accession>A0ABR9KJ99</accession>
<feature type="transmembrane region" description="Helical" evidence="1">
    <location>
        <begin position="38"/>
        <end position="59"/>
    </location>
</feature>
<comment type="caution">
    <text evidence="2">The sequence shown here is derived from an EMBL/GenBank/DDBJ whole genome shotgun (WGS) entry which is preliminary data.</text>
</comment>
<keyword evidence="1" id="KW-0472">Membrane</keyword>
<dbReference type="Proteomes" id="UP000661607">
    <property type="component" value="Unassembled WGS sequence"/>
</dbReference>
<proteinExistence type="predicted"/>
<evidence type="ECO:0000256" key="1">
    <source>
        <dbReference type="SAM" id="Phobius"/>
    </source>
</evidence>
<dbReference type="EMBL" id="JADBEF010000001">
    <property type="protein sequence ID" value="MBE1562101.1"/>
    <property type="molecule type" value="Genomic_DNA"/>
</dbReference>
<keyword evidence="3" id="KW-1185">Reference proteome</keyword>
<gene>
    <name evidence="2" type="ORF">H4W81_004880</name>
</gene>
<name>A0ABR9KJ99_9ACTN</name>
<keyword evidence="1" id="KW-0812">Transmembrane</keyword>
<keyword evidence="1" id="KW-1133">Transmembrane helix</keyword>